<evidence type="ECO:0000256" key="5">
    <source>
        <dbReference type="ARBA" id="ARBA00023242"/>
    </source>
</evidence>
<sequence>MDEINVELVIAAINEFYTTVDEQRRHDLDGILCKFKSDYNCLPTVVTCMRMISSSESSPNVRYFATVCLYDVIRLRSDECVSDPTIQISVKSFLIESLTSGTYSQTQSVLNKLSSTLAILSLYCIPDLWTEPVADLTSLWAPTPELLLKVLSDIAAEFSNVTMPLAQRSKLKTELHRISNDIIKIIWTVLSCGDATASTKRAAVDCVEQWIRLPGVALENWSNVLSIVLESVAKDCTALTNLLSILSENDELSNMGPLVMDICKYIIVNVSQKVGEELKEDGCSEEVSSLVSATCCLAERAVQTLVEVSSQAGNVELLTKMLDFMQALSTLPGIYPIDEIVSDLPVVFLTTLREEVVSSMSSQSKKNWSLVVENVAPFYAQILCSSIEKLSYPEANIFERYSKEDQDLFDEYRTTRSEVSVDSYLLSGSQTLAFLNTKLEESLTANLNYNRSEAILYLWECVGDYTNEKDYPNILNFLQIVVQHFKISPETALINRDQIRRANTIMKVLYTLSHLIQAHDEVIQLEIAIIPVILSYLERLENPKQVLITLEKFLEDRSDCLNNIGDSILSTCYNFFNNSNNWKYHRLTALKCIGYVLSKKKSSETMDIIYRILNEHITKDDVEEYSFSVNIFSSLFTSLRKKQDSNRNDQEEEDPAIVIILREAIPVFERIYNQQNDFRLIGDICEAVRNGLTSLPDKYIPDFFPFVVQLLNSALFINAQSACSLAKSAVLQCGSLVGIELANSIAGWCSLFEQRVDDAQMEEWLALLYQVFKKDWKTIRKFEEPFINAIKSALNICSYTIVHSAEPAVVRTASQTLACIASQTTINDDNIVKDILAKHGENLVKTIFVRVQGELMRQTVESLAEVLFFYFKQFTTETRQVILNEPYGNTPLVAAMFRDIGNLRNFKQMTLRFNCATLNDRATSTSR</sequence>
<dbReference type="InterPro" id="IPR040520">
    <property type="entry name" value="Importin_rep_3"/>
</dbReference>
<evidence type="ECO:0000256" key="4">
    <source>
        <dbReference type="ARBA" id="ARBA00022737"/>
    </source>
</evidence>
<dbReference type="Pfam" id="PF08389">
    <property type="entry name" value="Xpo1"/>
    <property type="match status" value="1"/>
</dbReference>
<organism evidence="7 8">
    <name type="scientific">Caenorhabditis angaria</name>
    <dbReference type="NCBI Taxonomy" id="860376"/>
    <lineage>
        <taxon>Eukaryota</taxon>
        <taxon>Metazoa</taxon>
        <taxon>Ecdysozoa</taxon>
        <taxon>Nematoda</taxon>
        <taxon>Chromadorea</taxon>
        <taxon>Rhabditida</taxon>
        <taxon>Rhabditina</taxon>
        <taxon>Rhabditomorpha</taxon>
        <taxon>Rhabditoidea</taxon>
        <taxon>Rhabditidae</taxon>
        <taxon>Peloderinae</taxon>
        <taxon>Caenorhabditis</taxon>
    </lineage>
</organism>
<keyword evidence="4" id="KW-0677">Repeat</keyword>
<comment type="similarity">
    <text evidence="2">Belongs to the importin beta family.</text>
</comment>
<accession>A0A9P1IIC2</accession>
<dbReference type="PANTHER" id="PTHR12363">
    <property type="entry name" value="TRANSPORTIN 3 AND IMPORTIN 13"/>
    <property type="match status" value="1"/>
</dbReference>
<dbReference type="PANTHER" id="PTHR12363:SF33">
    <property type="entry name" value="IMPORTIN-13"/>
    <property type="match status" value="1"/>
</dbReference>
<dbReference type="EMBL" id="CANHGI010000003">
    <property type="protein sequence ID" value="CAI5445413.1"/>
    <property type="molecule type" value="Genomic_DNA"/>
</dbReference>
<evidence type="ECO:0000259" key="6">
    <source>
        <dbReference type="Pfam" id="PF08389"/>
    </source>
</evidence>
<dbReference type="Pfam" id="PF18806">
    <property type="entry name" value="Importin_rep_3"/>
    <property type="match status" value="1"/>
</dbReference>
<dbReference type="OrthoDB" id="2016913at2759"/>
<keyword evidence="5" id="KW-0539">Nucleus</keyword>
<evidence type="ECO:0000256" key="2">
    <source>
        <dbReference type="ARBA" id="ARBA00007991"/>
    </source>
</evidence>
<gene>
    <name evidence="7" type="ORF">CAMP_LOCUS8050</name>
</gene>
<keyword evidence="8" id="KW-1185">Reference proteome</keyword>
<name>A0A9P1IIC2_9PELO</name>
<reference evidence="7" key="1">
    <citation type="submission" date="2022-11" db="EMBL/GenBank/DDBJ databases">
        <authorList>
            <person name="Kikuchi T."/>
        </authorList>
    </citation>
    <scope>NUCLEOTIDE SEQUENCE</scope>
    <source>
        <strain evidence="7">PS1010</strain>
    </source>
</reference>
<keyword evidence="3" id="KW-0813">Transport</keyword>
<dbReference type="GO" id="GO:0006606">
    <property type="term" value="P:protein import into nucleus"/>
    <property type="evidence" value="ECO:0007669"/>
    <property type="project" value="TreeGrafter"/>
</dbReference>
<comment type="caution">
    <text evidence="7">The sequence shown here is derived from an EMBL/GenBank/DDBJ whole genome shotgun (WGS) entry which is preliminary data.</text>
</comment>
<dbReference type="Gene3D" id="1.25.10.10">
    <property type="entry name" value="Leucine-rich Repeat Variant"/>
    <property type="match status" value="1"/>
</dbReference>
<dbReference type="InterPro" id="IPR013598">
    <property type="entry name" value="Exportin-1/Importin-b-like"/>
</dbReference>
<evidence type="ECO:0000313" key="8">
    <source>
        <dbReference type="Proteomes" id="UP001152747"/>
    </source>
</evidence>
<protein>
    <recommendedName>
        <fullName evidence="6">Exportin-1/Importin-beta-like domain-containing protein</fullName>
    </recommendedName>
</protein>
<dbReference type="Proteomes" id="UP001152747">
    <property type="component" value="Unassembled WGS sequence"/>
</dbReference>
<evidence type="ECO:0000313" key="7">
    <source>
        <dbReference type="EMBL" id="CAI5445413.1"/>
    </source>
</evidence>
<evidence type="ECO:0000256" key="1">
    <source>
        <dbReference type="ARBA" id="ARBA00004123"/>
    </source>
</evidence>
<dbReference type="InterPro" id="IPR011989">
    <property type="entry name" value="ARM-like"/>
</dbReference>
<dbReference type="GO" id="GO:0005634">
    <property type="term" value="C:nucleus"/>
    <property type="evidence" value="ECO:0007669"/>
    <property type="project" value="UniProtKB-SubCell"/>
</dbReference>
<evidence type="ECO:0000256" key="3">
    <source>
        <dbReference type="ARBA" id="ARBA00022448"/>
    </source>
</evidence>
<dbReference type="SUPFAM" id="SSF48371">
    <property type="entry name" value="ARM repeat"/>
    <property type="match status" value="1"/>
</dbReference>
<dbReference type="GO" id="GO:0005737">
    <property type="term" value="C:cytoplasm"/>
    <property type="evidence" value="ECO:0007669"/>
    <property type="project" value="TreeGrafter"/>
</dbReference>
<dbReference type="InterPro" id="IPR051345">
    <property type="entry name" value="Importin_beta-like_NTR"/>
</dbReference>
<feature type="domain" description="Exportin-1/Importin-beta-like" evidence="6">
    <location>
        <begin position="109"/>
        <end position="230"/>
    </location>
</feature>
<proteinExistence type="inferred from homology"/>
<dbReference type="AlphaFoldDB" id="A0A9P1IIC2"/>
<dbReference type="InterPro" id="IPR016024">
    <property type="entry name" value="ARM-type_fold"/>
</dbReference>
<comment type="subcellular location">
    <subcellularLocation>
        <location evidence="1">Nucleus</location>
    </subcellularLocation>
</comment>